<feature type="signal peptide" evidence="4">
    <location>
        <begin position="1"/>
        <end position="25"/>
    </location>
</feature>
<protein>
    <recommendedName>
        <fullName evidence="5">Phytocyanin domain-containing protein</fullName>
    </recommendedName>
</protein>
<dbReference type="GO" id="GO:0005886">
    <property type="term" value="C:plasma membrane"/>
    <property type="evidence" value="ECO:0007669"/>
    <property type="project" value="TreeGrafter"/>
</dbReference>
<evidence type="ECO:0000313" key="6">
    <source>
        <dbReference type="EMBL" id="RXI05721.1"/>
    </source>
</evidence>
<name>A0A498KEG8_MALDO</name>
<dbReference type="PROSITE" id="PS51485">
    <property type="entry name" value="PHYTOCYANIN"/>
    <property type="match status" value="2"/>
</dbReference>
<accession>A0A498KEG8</accession>
<keyword evidence="7" id="KW-1185">Reference proteome</keyword>
<dbReference type="InterPro" id="IPR003245">
    <property type="entry name" value="Phytocyanin_dom"/>
</dbReference>
<proteinExistence type="predicted"/>
<evidence type="ECO:0000256" key="4">
    <source>
        <dbReference type="SAM" id="SignalP"/>
    </source>
</evidence>
<evidence type="ECO:0000313" key="7">
    <source>
        <dbReference type="Proteomes" id="UP000290289"/>
    </source>
</evidence>
<feature type="chain" id="PRO_5019743568" description="Phytocyanin domain-containing protein" evidence="4">
    <location>
        <begin position="26"/>
        <end position="325"/>
    </location>
</feature>
<evidence type="ECO:0000256" key="1">
    <source>
        <dbReference type="ARBA" id="ARBA00023157"/>
    </source>
</evidence>
<evidence type="ECO:0000256" key="3">
    <source>
        <dbReference type="SAM" id="MobiDB-lite"/>
    </source>
</evidence>
<feature type="compositionally biased region" description="Low complexity" evidence="3">
    <location>
        <begin position="124"/>
        <end position="138"/>
    </location>
</feature>
<dbReference type="InterPro" id="IPR008972">
    <property type="entry name" value="Cupredoxin"/>
</dbReference>
<dbReference type="FunFam" id="2.60.40.420:FF:000034">
    <property type="entry name" value="Cupredoxin superfamily protein"/>
    <property type="match status" value="1"/>
</dbReference>
<keyword evidence="1" id="KW-1015">Disulfide bond</keyword>
<dbReference type="InterPro" id="IPR039391">
    <property type="entry name" value="Phytocyanin-like"/>
</dbReference>
<dbReference type="Proteomes" id="UP000290289">
    <property type="component" value="Chromosome 2"/>
</dbReference>
<evidence type="ECO:0000259" key="5">
    <source>
        <dbReference type="PROSITE" id="PS51485"/>
    </source>
</evidence>
<dbReference type="AlphaFoldDB" id="A0A498KEG8"/>
<organism evidence="6 7">
    <name type="scientific">Malus domestica</name>
    <name type="common">Apple</name>
    <name type="synonym">Pyrus malus</name>
    <dbReference type="NCBI Taxonomy" id="3750"/>
    <lineage>
        <taxon>Eukaryota</taxon>
        <taxon>Viridiplantae</taxon>
        <taxon>Streptophyta</taxon>
        <taxon>Embryophyta</taxon>
        <taxon>Tracheophyta</taxon>
        <taxon>Spermatophyta</taxon>
        <taxon>Magnoliopsida</taxon>
        <taxon>eudicotyledons</taxon>
        <taxon>Gunneridae</taxon>
        <taxon>Pentapetalae</taxon>
        <taxon>rosids</taxon>
        <taxon>fabids</taxon>
        <taxon>Rosales</taxon>
        <taxon>Rosaceae</taxon>
        <taxon>Amygdaloideae</taxon>
        <taxon>Maleae</taxon>
        <taxon>Malus</taxon>
    </lineage>
</organism>
<dbReference type="PANTHER" id="PTHR33021">
    <property type="entry name" value="BLUE COPPER PROTEIN"/>
    <property type="match status" value="1"/>
</dbReference>
<feature type="domain" description="Phytocyanin" evidence="5">
    <location>
        <begin position="26"/>
        <end position="123"/>
    </location>
</feature>
<feature type="domain" description="Phytocyanin" evidence="5">
    <location>
        <begin position="189"/>
        <end position="290"/>
    </location>
</feature>
<sequence>MIKITMNVMLLVVAMAAIFLLRAEGREFLVGDELGWTIPPGGAADYTSWAAKHSFVTGDVIVGEQDLVLVTKQNFHKCNTKDPLFLRKDPVKIKFGGSGIYYFTSSLPSHCKKGQKVAVRVRDSSTMSSTSSTSPSPSVTEAPQALPLEFLPDNNIIEKMARTMNMNNVMVLAIAIIAISVVLPTTEAALYTVGDELGWAIPPEAGYYVAWASKHSFFVNDILVFNFTEGEEDLAMVTKEDFDACNTSNPLFYFDEPPTLKFLASDTFYFTSTFDGHCPRGQKVAIYIAPSSATPPCPSPTAAVQAHATIPIKFVSMKVKQGKRS</sequence>
<dbReference type="SUPFAM" id="SSF49503">
    <property type="entry name" value="Cupredoxins"/>
    <property type="match status" value="2"/>
</dbReference>
<dbReference type="GO" id="GO:0009055">
    <property type="term" value="F:electron transfer activity"/>
    <property type="evidence" value="ECO:0007669"/>
    <property type="project" value="InterPro"/>
</dbReference>
<dbReference type="PANTHER" id="PTHR33021:SF325">
    <property type="entry name" value="PHYTOCYANIN DOMAIN-CONTAINING PROTEIN"/>
    <property type="match status" value="1"/>
</dbReference>
<feature type="region of interest" description="Disordered" evidence="3">
    <location>
        <begin position="122"/>
        <end position="141"/>
    </location>
</feature>
<comment type="caution">
    <text evidence="6">The sequence shown here is derived from an EMBL/GenBank/DDBJ whole genome shotgun (WGS) entry which is preliminary data.</text>
</comment>
<dbReference type="Gene3D" id="2.60.40.420">
    <property type="entry name" value="Cupredoxins - blue copper proteins"/>
    <property type="match status" value="2"/>
</dbReference>
<keyword evidence="2" id="KW-0325">Glycoprotein</keyword>
<reference evidence="6 7" key="1">
    <citation type="submission" date="2018-10" db="EMBL/GenBank/DDBJ databases">
        <title>A high-quality apple genome assembly.</title>
        <authorList>
            <person name="Hu J."/>
        </authorList>
    </citation>
    <scope>NUCLEOTIDE SEQUENCE [LARGE SCALE GENOMIC DNA]</scope>
    <source>
        <strain evidence="7">cv. HFTH1</strain>
        <tissue evidence="6">Young leaf</tissue>
    </source>
</reference>
<dbReference type="EMBL" id="RDQH01000328">
    <property type="protein sequence ID" value="RXI05721.1"/>
    <property type="molecule type" value="Genomic_DNA"/>
</dbReference>
<keyword evidence="4" id="KW-0732">Signal</keyword>
<gene>
    <name evidence="6" type="ORF">DVH24_017763</name>
</gene>
<evidence type="ECO:0000256" key="2">
    <source>
        <dbReference type="ARBA" id="ARBA00023180"/>
    </source>
</evidence>
<dbReference type="Pfam" id="PF02298">
    <property type="entry name" value="Cu_bind_like"/>
    <property type="match status" value="2"/>
</dbReference>